<evidence type="ECO:0000313" key="7">
    <source>
        <dbReference type="Proteomes" id="UP001652394"/>
    </source>
</evidence>
<dbReference type="PROSITE" id="PS00062">
    <property type="entry name" value="ALDOKETO_REDUCTASE_2"/>
    <property type="match status" value="1"/>
</dbReference>
<evidence type="ECO:0000259" key="5">
    <source>
        <dbReference type="Pfam" id="PF00248"/>
    </source>
</evidence>
<dbReference type="EMBL" id="JAOQJX010000019">
    <property type="protein sequence ID" value="MCU6748259.1"/>
    <property type="molecule type" value="Genomic_DNA"/>
</dbReference>
<comment type="caution">
    <text evidence="6">The sequence shown here is derived from an EMBL/GenBank/DDBJ whole genome shotgun (WGS) entry which is preliminary data.</text>
</comment>
<evidence type="ECO:0000256" key="4">
    <source>
        <dbReference type="SAM" id="MobiDB-lite"/>
    </source>
</evidence>
<feature type="region of interest" description="Disordered" evidence="4">
    <location>
        <begin position="268"/>
        <end position="288"/>
    </location>
</feature>
<dbReference type="PANTHER" id="PTHR43827:SF3">
    <property type="entry name" value="NADP-DEPENDENT OXIDOREDUCTASE DOMAIN-CONTAINING PROTEIN"/>
    <property type="match status" value="1"/>
</dbReference>
<keyword evidence="3" id="KW-0560">Oxidoreductase</keyword>
<dbReference type="SUPFAM" id="SSF51430">
    <property type="entry name" value="NAD(P)-linked oxidoreductase"/>
    <property type="match status" value="1"/>
</dbReference>
<dbReference type="Proteomes" id="UP001652394">
    <property type="component" value="Unassembled WGS sequence"/>
</dbReference>
<sequence length="288" mass="33203">MKSIYDCYTLSNGYKIPCMGYGTYKAAEKKNAEIIKSAIDAGYRYFDTASFYGTEEYLAEAIAMSGLPREAFFITTKLWKDEMGYENAKEALEKSLKRLKTDYVDMYLIHWPLPKPGYKEWKQLDKETWRALEDLYEAGKARAIGLSNFLPHHIENILEDCRIAPMADQLEFHPGYSQEAAVQYCQQRNILVQAWSPIGRTRVLEETLIKELAEKYHVSAAQICLRYAVQRGVAPLPKSSSLERMKQNRDVFSFTLSTEDMYRLETMPQCGWSGEHPDRERVPAQQVG</sequence>
<dbReference type="PROSITE" id="PS00063">
    <property type="entry name" value="ALDOKETO_REDUCTASE_3"/>
    <property type="match status" value="1"/>
</dbReference>
<dbReference type="InterPro" id="IPR020471">
    <property type="entry name" value="AKR"/>
</dbReference>
<dbReference type="Pfam" id="PF00248">
    <property type="entry name" value="Aldo_ket_red"/>
    <property type="match status" value="1"/>
</dbReference>
<organism evidence="6 7">
    <name type="scientific">Faecalicatena acetigenes</name>
    <dbReference type="NCBI Taxonomy" id="2981790"/>
    <lineage>
        <taxon>Bacteria</taxon>
        <taxon>Bacillati</taxon>
        <taxon>Bacillota</taxon>
        <taxon>Clostridia</taxon>
        <taxon>Lachnospirales</taxon>
        <taxon>Lachnospiraceae</taxon>
        <taxon>Faecalicatena</taxon>
    </lineage>
</organism>
<dbReference type="PRINTS" id="PR00069">
    <property type="entry name" value="ALDKETRDTASE"/>
</dbReference>
<evidence type="ECO:0000256" key="1">
    <source>
        <dbReference type="ARBA" id="ARBA00007905"/>
    </source>
</evidence>
<protein>
    <submittedName>
        <fullName evidence="6">Aldo/keto reductase</fullName>
    </submittedName>
</protein>
<dbReference type="InterPro" id="IPR018170">
    <property type="entry name" value="Aldo/ket_reductase_CS"/>
</dbReference>
<dbReference type="PIRSF" id="PIRSF000097">
    <property type="entry name" value="AKR"/>
    <property type="match status" value="1"/>
</dbReference>
<dbReference type="RefSeq" id="WP_059070508.1">
    <property type="nucleotide sequence ID" value="NZ_JAOQJX010000019.1"/>
</dbReference>
<comment type="similarity">
    <text evidence="1">Belongs to the aldo/keto reductase family.</text>
</comment>
<accession>A0ABT2TD92</accession>
<dbReference type="PANTHER" id="PTHR43827">
    <property type="entry name" value="2,5-DIKETO-D-GLUCONIC ACID REDUCTASE"/>
    <property type="match status" value="1"/>
</dbReference>
<dbReference type="InterPro" id="IPR023210">
    <property type="entry name" value="NADP_OxRdtase_dom"/>
</dbReference>
<dbReference type="InterPro" id="IPR036812">
    <property type="entry name" value="NAD(P)_OxRdtase_dom_sf"/>
</dbReference>
<evidence type="ECO:0000256" key="3">
    <source>
        <dbReference type="ARBA" id="ARBA00023002"/>
    </source>
</evidence>
<keyword evidence="7" id="KW-1185">Reference proteome</keyword>
<name>A0ABT2TD92_9FIRM</name>
<proteinExistence type="inferred from homology"/>
<feature type="domain" description="NADP-dependent oxidoreductase" evidence="5">
    <location>
        <begin position="21"/>
        <end position="265"/>
    </location>
</feature>
<keyword evidence="2" id="KW-0521">NADP</keyword>
<reference evidence="6 7" key="1">
    <citation type="journal article" date="2021" name="ISME Commun">
        <title>Automated analysis of genomic sequences facilitates high-throughput and comprehensive description of bacteria.</title>
        <authorList>
            <person name="Hitch T.C.A."/>
        </authorList>
    </citation>
    <scope>NUCLEOTIDE SEQUENCE [LARGE SCALE GENOMIC DNA]</scope>
    <source>
        <strain evidence="6 7">H2_18</strain>
    </source>
</reference>
<dbReference type="CDD" id="cd19071">
    <property type="entry name" value="AKR_AKR1-5-like"/>
    <property type="match status" value="1"/>
</dbReference>
<dbReference type="Gene3D" id="3.20.20.100">
    <property type="entry name" value="NADP-dependent oxidoreductase domain"/>
    <property type="match status" value="1"/>
</dbReference>
<gene>
    <name evidence="6" type="ORF">OCV51_11435</name>
</gene>
<evidence type="ECO:0000256" key="2">
    <source>
        <dbReference type="ARBA" id="ARBA00022857"/>
    </source>
</evidence>
<evidence type="ECO:0000313" key="6">
    <source>
        <dbReference type="EMBL" id="MCU6748259.1"/>
    </source>
</evidence>